<accession>A0AAE9ZHJ8</accession>
<dbReference type="InterPro" id="IPR000873">
    <property type="entry name" value="AMP-dep_synth/lig_dom"/>
</dbReference>
<evidence type="ECO:0000256" key="1">
    <source>
        <dbReference type="ARBA" id="ARBA00006432"/>
    </source>
</evidence>
<dbReference type="SUPFAM" id="SSF56801">
    <property type="entry name" value="Acetyl-CoA synthetase-like"/>
    <property type="match status" value="1"/>
</dbReference>
<evidence type="ECO:0000256" key="3">
    <source>
        <dbReference type="SAM" id="MobiDB-lite"/>
    </source>
</evidence>
<dbReference type="InterPro" id="IPR045851">
    <property type="entry name" value="AMP-bd_C_sf"/>
</dbReference>
<dbReference type="PANTHER" id="PTHR43201">
    <property type="entry name" value="ACYL-COA SYNTHETASE"/>
    <property type="match status" value="1"/>
</dbReference>
<feature type="compositionally biased region" description="Basic and acidic residues" evidence="3">
    <location>
        <begin position="599"/>
        <end position="611"/>
    </location>
</feature>
<evidence type="ECO:0000259" key="5">
    <source>
        <dbReference type="Pfam" id="PF00501"/>
    </source>
</evidence>
<evidence type="ECO:0000256" key="4">
    <source>
        <dbReference type="SAM" id="Phobius"/>
    </source>
</evidence>
<dbReference type="InterPro" id="IPR042099">
    <property type="entry name" value="ANL_N_sf"/>
</dbReference>
<dbReference type="GO" id="GO:0006631">
    <property type="term" value="P:fatty acid metabolic process"/>
    <property type="evidence" value="ECO:0007669"/>
    <property type="project" value="TreeGrafter"/>
</dbReference>
<feature type="transmembrane region" description="Helical" evidence="4">
    <location>
        <begin position="68"/>
        <end position="86"/>
    </location>
</feature>
<dbReference type="PANTHER" id="PTHR43201:SF5">
    <property type="entry name" value="MEDIUM-CHAIN ACYL-COA LIGASE ACSF2, MITOCHONDRIAL"/>
    <property type="match status" value="1"/>
</dbReference>
<dbReference type="InterPro" id="IPR020845">
    <property type="entry name" value="AMP-binding_CS"/>
</dbReference>
<proteinExistence type="inferred from homology"/>
<name>A0AAE9ZHJ8_9PROT</name>
<evidence type="ECO:0000313" key="7">
    <source>
        <dbReference type="Proteomes" id="UP001214043"/>
    </source>
</evidence>
<dbReference type="KEGG" id="hfl:PUV54_06995"/>
<dbReference type="PROSITE" id="PS00455">
    <property type="entry name" value="AMP_BINDING"/>
    <property type="match status" value="1"/>
</dbReference>
<protein>
    <submittedName>
        <fullName evidence="6">AMP-binding protein</fullName>
    </submittedName>
</protein>
<dbReference type="GO" id="GO:0031956">
    <property type="term" value="F:medium-chain fatty acid-CoA ligase activity"/>
    <property type="evidence" value="ECO:0007669"/>
    <property type="project" value="TreeGrafter"/>
</dbReference>
<keyword evidence="2" id="KW-0436">Ligase</keyword>
<dbReference type="AlphaFoldDB" id="A0AAE9ZHJ8"/>
<comment type="similarity">
    <text evidence="1">Belongs to the ATP-dependent AMP-binding enzyme family.</text>
</comment>
<dbReference type="Proteomes" id="UP001214043">
    <property type="component" value="Chromosome"/>
</dbReference>
<keyword evidence="4" id="KW-1133">Transmembrane helix</keyword>
<dbReference type="Pfam" id="PF00501">
    <property type="entry name" value="AMP-binding"/>
    <property type="match status" value="1"/>
</dbReference>
<gene>
    <name evidence="6" type="ORF">PUV54_06995</name>
</gene>
<keyword evidence="7" id="KW-1185">Reference proteome</keyword>
<dbReference type="Gene3D" id="3.30.300.30">
    <property type="match status" value="1"/>
</dbReference>
<feature type="compositionally biased region" description="Basic and acidic residues" evidence="3">
    <location>
        <begin position="534"/>
        <end position="572"/>
    </location>
</feature>
<sequence length="611" mass="65780">MGDPVKRVERRSRRAIFQAYLENARKEKADKIAVTDGDGRKLTHKEITRGAFALGGALARQTSKEERVGILLPTGAGAVIALFALLSRGRVPAMLNFTAGSKNLIAACKAAEVTKIVTAKKFIELAGLEKLIGELENDLEIIHLEDVREQIKPQDKALALAGPLFPSILAATPNPEEPGVILFTSGTEGAPKGVVLSHRNIIANIEQISEHVELLPTDIFFNPLPTFHCYGLTAGALWPVLNGYPVVFHPSPLQTKIIPKRIFETGSTVLFATDTFLSQYMRASPDGGMSSLRIAVCGAERVRDETRQAAEKRFGFEVLEGYGVTEASPVIAANQPGDIRSGTVGKLLPGIEPRLEPVEGLEGAGRLFVRGLNVMKGYLSPDNPGVVIPLEGGWHDTGDIVSINDEGYMSIRGRLKRFAKIGGEMVSLAVVENCASAVWPDNMHAAAIMPDPKKGEQVILVTDRKEAPRGLLLTWAQSHGVPEIAVPKKIVIVDEIPVLGTGKVDYLKVKTMAEEGLIAMEAAKTAPAEPMTAFDKKERKKREAAEKAEKKKLVKEAKAAAKEAEKSAKTTEVEANSVAQAPEKTAHGPEESGESPKAANDDSKDFKNAAE</sequence>
<feature type="region of interest" description="Disordered" evidence="3">
    <location>
        <begin position="527"/>
        <end position="611"/>
    </location>
</feature>
<dbReference type="EMBL" id="CP118166">
    <property type="protein sequence ID" value="WDI32942.1"/>
    <property type="molecule type" value="Genomic_DNA"/>
</dbReference>
<reference evidence="6" key="1">
    <citation type="submission" date="2023-02" db="EMBL/GenBank/DDBJ databases">
        <title>Genome sequence of Hyphococcus flavus.</title>
        <authorList>
            <person name="Rong J.-C."/>
            <person name="Zhao Q."/>
            <person name="Yi M."/>
            <person name="Wu J.-Y."/>
        </authorList>
    </citation>
    <scope>NUCLEOTIDE SEQUENCE</scope>
    <source>
        <strain evidence="6">MCCC 1K03223</strain>
    </source>
</reference>
<organism evidence="6 7">
    <name type="scientific">Hyphococcus flavus</name>
    <dbReference type="NCBI Taxonomy" id="1866326"/>
    <lineage>
        <taxon>Bacteria</taxon>
        <taxon>Pseudomonadati</taxon>
        <taxon>Pseudomonadota</taxon>
        <taxon>Alphaproteobacteria</taxon>
        <taxon>Parvularculales</taxon>
        <taxon>Parvularculaceae</taxon>
        <taxon>Hyphococcus</taxon>
    </lineage>
</organism>
<dbReference type="RefSeq" id="WP_274494897.1">
    <property type="nucleotide sequence ID" value="NZ_CP118166.1"/>
</dbReference>
<evidence type="ECO:0000313" key="6">
    <source>
        <dbReference type="EMBL" id="WDI32942.1"/>
    </source>
</evidence>
<dbReference type="Gene3D" id="3.40.50.12780">
    <property type="entry name" value="N-terminal domain of ligase-like"/>
    <property type="match status" value="1"/>
</dbReference>
<keyword evidence="4" id="KW-0472">Membrane</keyword>
<keyword evidence="4" id="KW-0812">Transmembrane</keyword>
<feature type="domain" description="AMP-dependent synthetase/ligase" evidence="5">
    <location>
        <begin position="23"/>
        <end position="379"/>
    </location>
</feature>
<evidence type="ECO:0000256" key="2">
    <source>
        <dbReference type="ARBA" id="ARBA00022598"/>
    </source>
</evidence>